<dbReference type="AlphaFoldDB" id="A0A238J4V1"/>
<dbReference type="RefSeq" id="WP_093975870.1">
    <property type="nucleotide sequence ID" value="NZ_FXXQ01000023.1"/>
</dbReference>
<dbReference type="EMBL" id="FXXQ01000023">
    <property type="protein sequence ID" value="SMX25686.1"/>
    <property type="molecule type" value="Genomic_DNA"/>
</dbReference>
<proteinExistence type="predicted"/>
<organism evidence="1 2">
    <name type="scientific">Boseongicola aestuarii</name>
    <dbReference type="NCBI Taxonomy" id="1470561"/>
    <lineage>
        <taxon>Bacteria</taxon>
        <taxon>Pseudomonadati</taxon>
        <taxon>Pseudomonadota</taxon>
        <taxon>Alphaproteobacteria</taxon>
        <taxon>Rhodobacterales</taxon>
        <taxon>Paracoccaceae</taxon>
        <taxon>Boseongicola</taxon>
    </lineage>
</organism>
<dbReference type="OrthoDB" id="7869313at2"/>
<gene>
    <name evidence="1" type="ORF">BOA8489_03830</name>
</gene>
<accession>A0A238J4V1</accession>
<sequence length="69" mass="7687">MARIEIQKTMFVDGKEVHVSERAPVTDAAHLTGGEMKTLTEKLGWSIDGQFHILDAEGNLILESKLEFC</sequence>
<evidence type="ECO:0000313" key="2">
    <source>
        <dbReference type="Proteomes" id="UP000201838"/>
    </source>
</evidence>
<evidence type="ECO:0000313" key="1">
    <source>
        <dbReference type="EMBL" id="SMX25686.1"/>
    </source>
</evidence>
<dbReference type="Proteomes" id="UP000201838">
    <property type="component" value="Unassembled WGS sequence"/>
</dbReference>
<reference evidence="1 2" key="1">
    <citation type="submission" date="2017-05" db="EMBL/GenBank/DDBJ databases">
        <authorList>
            <person name="Song R."/>
            <person name="Chenine A.L."/>
            <person name="Ruprecht R.M."/>
        </authorList>
    </citation>
    <scope>NUCLEOTIDE SEQUENCE [LARGE SCALE GENOMIC DNA]</scope>
    <source>
        <strain evidence="1 2">CECT 8489</strain>
    </source>
</reference>
<protein>
    <submittedName>
        <fullName evidence="1">Uncharacterized protein</fullName>
    </submittedName>
</protein>
<name>A0A238J4V1_9RHOB</name>
<keyword evidence="2" id="KW-1185">Reference proteome</keyword>